<keyword evidence="7" id="KW-0539">Nucleus</keyword>
<keyword evidence="6" id="KW-0804">Transcription</keyword>
<keyword evidence="5" id="KW-0010">Activator</keyword>
<evidence type="ECO:0000313" key="10">
    <source>
        <dbReference type="EMBL" id="QRM13298.1"/>
    </source>
</evidence>
<name>A0A891M030_9ROSI</name>
<evidence type="ECO:0000256" key="4">
    <source>
        <dbReference type="ARBA" id="ARBA00023125"/>
    </source>
</evidence>
<evidence type="ECO:0000256" key="2">
    <source>
        <dbReference type="ARBA" id="ARBA00022737"/>
    </source>
</evidence>
<dbReference type="Pfam" id="PF00249">
    <property type="entry name" value="Myb_DNA-binding"/>
    <property type="match status" value="2"/>
</dbReference>
<evidence type="ECO:0000256" key="7">
    <source>
        <dbReference type="ARBA" id="ARBA00023242"/>
    </source>
</evidence>
<protein>
    <submittedName>
        <fullName evidence="10">MYB1</fullName>
    </submittedName>
</protein>
<dbReference type="PANTHER" id="PTHR47999">
    <property type="entry name" value="TRANSCRIPTION FACTOR MYB8-RELATED-RELATED"/>
    <property type="match status" value="1"/>
</dbReference>
<dbReference type="PROSITE" id="PS50090">
    <property type="entry name" value="MYB_LIKE"/>
    <property type="match status" value="2"/>
</dbReference>
<dbReference type="EMBL" id="MT185933">
    <property type="protein sequence ID" value="QRM13298.1"/>
    <property type="molecule type" value="mRNA"/>
</dbReference>
<dbReference type="GO" id="GO:0080090">
    <property type="term" value="P:regulation of primary metabolic process"/>
    <property type="evidence" value="ECO:0007669"/>
    <property type="project" value="UniProtKB-ARBA"/>
</dbReference>
<dbReference type="InterPro" id="IPR017930">
    <property type="entry name" value="Myb_dom"/>
</dbReference>
<feature type="domain" description="Myb-like" evidence="8">
    <location>
        <begin position="18"/>
        <end position="70"/>
    </location>
</feature>
<dbReference type="Gene3D" id="1.10.10.60">
    <property type="entry name" value="Homeodomain-like"/>
    <property type="match status" value="2"/>
</dbReference>
<keyword evidence="4" id="KW-0238">DNA-binding</keyword>
<proteinExistence type="evidence at transcript level"/>
<dbReference type="InterPro" id="IPR001005">
    <property type="entry name" value="SANT/Myb"/>
</dbReference>
<reference evidence="10" key="1">
    <citation type="submission" date="2020-03" db="EMBL/GenBank/DDBJ databases">
        <authorList>
            <person name="Chen Q.Y."/>
            <person name="Li S.L."/>
            <person name="Liu C.M."/>
            <person name="Fu J.X."/>
        </authorList>
    </citation>
    <scope>NUCLEOTIDE SEQUENCE</scope>
    <source>
        <tissue evidence="10">Pericarp</tissue>
    </source>
</reference>
<evidence type="ECO:0000256" key="5">
    <source>
        <dbReference type="ARBA" id="ARBA00023159"/>
    </source>
</evidence>
<comment type="subcellular location">
    <subcellularLocation>
        <location evidence="1">Nucleus</location>
    </subcellularLocation>
</comment>
<dbReference type="PANTHER" id="PTHR47999:SF24">
    <property type="entry name" value="TRANSCRIPTION FACTOR MYB90"/>
    <property type="match status" value="1"/>
</dbReference>
<evidence type="ECO:0000259" key="9">
    <source>
        <dbReference type="PROSITE" id="PS51294"/>
    </source>
</evidence>
<dbReference type="InterPro" id="IPR009057">
    <property type="entry name" value="Homeodomain-like_sf"/>
</dbReference>
<dbReference type="GO" id="GO:0005634">
    <property type="term" value="C:nucleus"/>
    <property type="evidence" value="ECO:0007669"/>
    <property type="project" value="UniProtKB-SubCell"/>
</dbReference>
<dbReference type="CDD" id="cd00167">
    <property type="entry name" value="SANT"/>
    <property type="match status" value="2"/>
</dbReference>
<dbReference type="FunFam" id="1.10.10.60:FF:000218">
    <property type="entry name" value="Myb transcription factor"/>
    <property type="match status" value="1"/>
</dbReference>
<organism evidence="10">
    <name type="scientific">Dimocarpus longan</name>
    <dbReference type="NCBI Taxonomy" id="128017"/>
    <lineage>
        <taxon>Eukaryota</taxon>
        <taxon>Viridiplantae</taxon>
        <taxon>Streptophyta</taxon>
        <taxon>Embryophyta</taxon>
        <taxon>Tracheophyta</taxon>
        <taxon>Spermatophyta</taxon>
        <taxon>Magnoliopsida</taxon>
        <taxon>eudicotyledons</taxon>
        <taxon>Gunneridae</taxon>
        <taxon>Pentapetalae</taxon>
        <taxon>rosids</taxon>
        <taxon>malvids</taxon>
        <taxon>Sapindales</taxon>
        <taxon>Sapindaceae</taxon>
        <taxon>Dimocarpus</taxon>
    </lineage>
</organism>
<feature type="domain" description="Myb-like" evidence="8">
    <location>
        <begin position="71"/>
        <end position="121"/>
    </location>
</feature>
<feature type="domain" description="HTH myb-type" evidence="9">
    <location>
        <begin position="71"/>
        <end position="125"/>
    </location>
</feature>
<dbReference type="SMART" id="SM00717">
    <property type="entry name" value="SANT"/>
    <property type="match status" value="2"/>
</dbReference>
<sequence length="281" mass="32323">MSHLLGVSRYSATSVAGYIGVRKGAWTEEEDNLLKKCIEIYGEQKWHQVPVRAGLNRCRKSCRLRWLNYLKPNIKRGEFMEDEVDLILRLHKLLGNRWSLIAGRLPGRTANDIKNYWNTHLRKKAVASKQESKTMTSTTTTQSTQKINVIKPQPRTFAKKTSEWVNAKITMEENSRDHLGHPNLCKASPSTSLDTPDNNEMIMWWERLLESGQFELETPNSMGWSERPTKSNFWAEISPLRTMCAGSTGFEANQNCLDKHHDLDFDATLWNLLSIEEDNAK</sequence>
<dbReference type="InterPro" id="IPR015495">
    <property type="entry name" value="Myb_TF_plants"/>
</dbReference>
<keyword evidence="2" id="KW-0677">Repeat</keyword>
<dbReference type="AlphaFoldDB" id="A0A891M030"/>
<feature type="domain" description="HTH myb-type" evidence="9">
    <location>
        <begin position="21"/>
        <end position="70"/>
    </location>
</feature>
<dbReference type="PROSITE" id="PS51294">
    <property type="entry name" value="HTH_MYB"/>
    <property type="match status" value="2"/>
</dbReference>
<dbReference type="SUPFAM" id="SSF46689">
    <property type="entry name" value="Homeodomain-like"/>
    <property type="match status" value="1"/>
</dbReference>
<keyword evidence="3" id="KW-0805">Transcription regulation</keyword>
<evidence type="ECO:0000256" key="1">
    <source>
        <dbReference type="ARBA" id="ARBA00004123"/>
    </source>
</evidence>
<evidence type="ECO:0000256" key="6">
    <source>
        <dbReference type="ARBA" id="ARBA00023163"/>
    </source>
</evidence>
<dbReference type="GO" id="GO:0003677">
    <property type="term" value="F:DNA binding"/>
    <property type="evidence" value="ECO:0007669"/>
    <property type="project" value="UniProtKB-KW"/>
</dbReference>
<evidence type="ECO:0000256" key="3">
    <source>
        <dbReference type="ARBA" id="ARBA00023015"/>
    </source>
</evidence>
<evidence type="ECO:0000259" key="8">
    <source>
        <dbReference type="PROSITE" id="PS50090"/>
    </source>
</evidence>
<accession>A0A891M030</accession>